<dbReference type="Proteomes" id="UP000013827">
    <property type="component" value="Unassembled WGS sequence"/>
</dbReference>
<reference evidence="3" key="1">
    <citation type="journal article" date="2013" name="Nature">
        <title>Pan genome of the phytoplankton Emiliania underpins its global distribution.</title>
        <authorList>
            <person name="Read B.A."/>
            <person name="Kegel J."/>
            <person name="Klute M.J."/>
            <person name="Kuo A."/>
            <person name="Lefebvre S.C."/>
            <person name="Maumus F."/>
            <person name="Mayer C."/>
            <person name="Miller J."/>
            <person name="Monier A."/>
            <person name="Salamov A."/>
            <person name="Young J."/>
            <person name="Aguilar M."/>
            <person name="Claverie J.M."/>
            <person name="Frickenhaus S."/>
            <person name="Gonzalez K."/>
            <person name="Herman E.K."/>
            <person name="Lin Y.C."/>
            <person name="Napier J."/>
            <person name="Ogata H."/>
            <person name="Sarno A.F."/>
            <person name="Shmutz J."/>
            <person name="Schroeder D."/>
            <person name="de Vargas C."/>
            <person name="Verret F."/>
            <person name="von Dassow P."/>
            <person name="Valentin K."/>
            <person name="Van de Peer Y."/>
            <person name="Wheeler G."/>
            <person name="Dacks J.B."/>
            <person name="Delwiche C.F."/>
            <person name="Dyhrman S.T."/>
            <person name="Glockner G."/>
            <person name="John U."/>
            <person name="Richards T."/>
            <person name="Worden A.Z."/>
            <person name="Zhang X."/>
            <person name="Grigoriev I.V."/>
            <person name="Allen A.E."/>
            <person name="Bidle K."/>
            <person name="Borodovsky M."/>
            <person name="Bowler C."/>
            <person name="Brownlee C."/>
            <person name="Cock J.M."/>
            <person name="Elias M."/>
            <person name="Gladyshev V.N."/>
            <person name="Groth M."/>
            <person name="Guda C."/>
            <person name="Hadaegh A."/>
            <person name="Iglesias-Rodriguez M.D."/>
            <person name="Jenkins J."/>
            <person name="Jones B.M."/>
            <person name="Lawson T."/>
            <person name="Leese F."/>
            <person name="Lindquist E."/>
            <person name="Lobanov A."/>
            <person name="Lomsadze A."/>
            <person name="Malik S.B."/>
            <person name="Marsh M.E."/>
            <person name="Mackinder L."/>
            <person name="Mock T."/>
            <person name="Mueller-Roeber B."/>
            <person name="Pagarete A."/>
            <person name="Parker M."/>
            <person name="Probert I."/>
            <person name="Quesneville H."/>
            <person name="Raines C."/>
            <person name="Rensing S.A."/>
            <person name="Riano-Pachon D.M."/>
            <person name="Richier S."/>
            <person name="Rokitta S."/>
            <person name="Shiraiwa Y."/>
            <person name="Soanes D.M."/>
            <person name="van der Giezen M."/>
            <person name="Wahlund T.M."/>
            <person name="Williams B."/>
            <person name="Wilson W."/>
            <person name="Wolfe G."/>
            <person name="Wurch L.L."/>
        </authorList>
    </citation>
    <scope>NUCLEOTIDE SEQUENCE</scope>
</reference>
<dbReference type="PaxDb" id="2903-EOD28110"/>
<protein>
    <recommendedName>
        <fullName evidence="1">CULT domain-containing protein</fullName>
    </recommendedName>
</protein>
<dbReference type="PROSITE" id="PS51788">
    <property type="entry name" value="CULT"/>
    <property type="match status" value="1"/>
</dbReference>
<dbReference type="eggNOG" id="KOG1400">
    <property type="taxonomic scope" value="Eukaryota"/>
</dbReference>
<evidence type="ECO:0000313" key="3">
    <source>
        <dbReference type="Proteomes" id="UP000013827"/>
    </source>
</evidence>
<dbReference type="Gene3D" id="2.170.150.20">
    <property type="entry name" value="Peptide methionine sulfoxide reductase"/>
    <property type="match status" value="1"/>
</dbReference>
<dbReference type="InterPro" id="IPR034750">
    <property type="entry name" value="CULT"/>
</dbReference>
<evidence type="ECO:0000313" key="2">
    <source>
        <dbReference type="EnsemblProtists" id="EOD28110"/>
    </source>
</evidence>
<proteinExistence type="predicted"/>
<organism evidence="2 3">
    <name type="scientific">Emiliania huxleyi (strain CCMP1516)</name>
    <dbReference type="NCBI Taxonomy" id="280463"/>
    <lineage>
        <taxon>Eukaryota</taxon>
        <taxon>Haptista</taxon>
        <taxon>Haptophyta</taxon>
        <taxon>Prymnesiophyceae</taxon>
        <taxon>Isochrysidales</taxon>
        <taxon>Noelaerhabdaceae</taxon>
        <taxon>Emiliania</taxon>
    </lineage>
</organism>
<sequence>MVCAQCGSPISTAEELCTERVDTFARAVYAYELDVLDEEAWCYSATNPSDTRFDVARFRLPADAARACRLRFEGVPTAEHSWFPPFLWSMACCERCRSHLGWAFHREGASTPEFVGLILTHL</sequence>
<accession>A0A0D3JX75</accession>
<reference evidence="2" key="2">
    <citation type="submission" date="2024-10" db="UniProtKB">
        <authorList>
            <consortium name="EnsemblProtists"/>
        </authorList>
    </citation>
    <scope>IDENTIFICATION</scope>
</reference>
<dbReference type="KEGG" id="ehx:EMIHUDRAFT_47771"/>
<evidence type="ECO:0000259" key="1">
    <source>
        <dbReference type="PROSITE" id="PS51788"/>
    </source>
</evidence>
<dbReference type="STRING" id="2903.R1EN85"/>
<feature type="domain" description="CULT" evidence="1">
    <location>
        <begin position="1"/>
        <end position="122"/>
    </location>
</feature>
<dbReference type="HOGENOM" id="CLU_114661_0_0_1"/>
<name>A0A0D3JX75_EMIH1</name>
<dbReference type="AlphaFoldDB" id="A0A0D3JX75"/>
<dbReference type="EnsemblProtists" id="EOD28110">
    <property type="protein sequence ID" value="EOD28110"/>
    <property type="gene ID" value="EMIHUDRAFT_47771"/>
</dbReference>
<keyword evidence="3" id="KW-1185">Reference proteome</keyword>